<proteinExistence type="predicted"/>
<gene>
    <name evidence="2" type="ORF">EJ02DRAFT_467198</name>
</gene>
<feature type="region of interest" description="Disordered" evidence="1">
    <location>
        <begin position="99"/>
        <end position="155"/>
    </location>
</feature>
<evidence type="ECO:0000313" key="2">
    <source>
        <dbReference type="EMBL" id="KAF1940684.1"/>
    </source>
</evidence>
<dbReference type="EMBL" id="ML976059">
    <property type="protein sequence ID" value="KAF1940684.1"/>
    <property type="molecule type" value="Genomic_DNA"/>
</dbReference>
<dbReference type="Proteomes" id="UP000800038">
    <property type="component" value="Unassembled WGS sequence"/>
</dbReference>
<feature type="region of interest" description="Disordered" evidence="1">
    <location>
        <begin position="47"/>
        <end position="69"/>
    </location>
</feature>
<sequence length="155" mass="16594">MASDRADAVIQTCCNVHVSASCPAFVMFASMSEWNTFLFAGVSGLPKSEPEPDAKSTNPGLRSASASASASLHLLLPEEATKLKENVAMQTRGRLVISCRPSQMMHPSTRTAGPKPTPTMIRKESTKPPCDDDDDDDDATPDLVFGGGKRQCRPI</sequence>
<dbReference type="PROSITE" id="PS51257">
    <property type="entry name" value="PROKAR_LIPOPROTEIN"/>
    <property type="match status" value="1"/>
</dbReference>
<keyword evidence="3" id="KW-1185">Reference proteome</keyword>
<reference evidence="2" key="1">
    <citation type="journal article" date="2020" name="Stud. Mycol.">
        <title>101 Dothideomycetes genomes: a test case for predicting lifestyles and emergence of pathogens.</title>
        <authorList>
            <person name="Haridas S."/>
            <person name="Albert R."/>
            <person name="Binder M."/>
            <person name="Bloem J."/>
            <person name="Labutti K."/>
            <person name="Salamov A."/>
            <person name="Andreopoulos B."/>
            <person name="Baker S."/>
            <person name="Barry K."/>
            <person name="Bills G."/>
            <person name="Bluhm B."/>
            <person name="Cannon C."/>
            <person name="Castanera R."/>
            <person name="Culley D."/>
            <person name="Daum C."/>
            <person name="Ezra D."/>
            <person name="Gonzalez J."/>
            <person name="Henrissat B."/>
            <person name="Kuo A."/>
            <person name="Liang C."/>
            <person name="Lipzen A."/>
            <person name="Lutzoni F."/>
            <person name="Magnuson J."/>
            <person name="Mondo S."/>
            <person name="Nolan M."/>
            <person name="Ohm R."/>
            <person name="Pangilinan J."/>
            <person name="Park H.-J."/>
            <person name="Ramirez L."/>
            <person name="Alfaro M."/>
            <person name="Sun H."/>
            <person name="Tritt A."/>
            <person name="Yoshinaga Y."/>
            <person name="Zwiers L.-H."/>
            <person name="Turgeon B."/>
            <person name="Goodwin S."/>
            <person name="Spatafora J."/>
            <person name="Crous P."/>
            <person name="Grigoriev I."/>
        </authorList>
    </citation>
    <scope>NUCLEOTIDE SEQUENCE</scope>
    <source>
        <strain evidence="2">CBS 161.51</strain>
    </source>
</reference>
<accession>A0A6A5SM14</accession>
<evidence type="ECO:0000313" key="3">
    <source>
        <dbReference type="Proteomes" id="UP000800038"/>
    </source>
</evidence>
<feature type="compositionally biased region" description="Basic and acidic residues" evidence="1">
    <location>
        <begin position="121"/>
        <end position="130"/>
    </location>
</feature>
<name>A0A6A5SM14_9PLEO</name>
<dbReference type="AlphaFoldDB" id="A0A6A5SM14"/>
<organism evidence="2 3">
    <name type="scientific">Clathrospora elynae</name>
    <dbReference type="NCBI Taxonomy" id="706981"/>
    <lineage>
        <taxon>Eukaryota</taxon>
        <taxon>Fungi</taxon>
        <taxon>Dikarya</taxon>
        <taxon>Ascomycota</taxon>
        <taxon>Pezizomycotina</taxon>
        <taxon>Dothideomycetes</taxon>
        <taxon>Pleosporomycetidae</taxon>
        <taxon>Pleosporales</taxon>
        <taxon>Diademaceae</taxon>
        <taxon>Clathrospora</taxon>
    </lineage>
</organism>
<evidence type="ECO:0000256" key="1">
    <source>
        <dbReference type="SAM" id="MobiDB-lite"/>
    </source>
</evidence>
<protein>
    <submittedName>
        <fullName evidence="2">Uncharacterized protein</fullName>
    </submittedName>
</protein>
<feature type="compositionally biased region" description="Acidic residues" evidence="1">
    <location>
        <begin position="131"/>
        <end position="140"/>
    </location>
</feature>